<accession>C1F3A4</accession>
<keyword evidence="4" id="KW-1185">Reference proteome</keyword>
<evidence type="ECO:0000259" key="2">
    <source>
        <dbReference type="PROSITE" id="PS50234"/>
    </source>
</evidence>
<dbReference type="Gene3D" id="3.40.50.410">
    <property type="entry name" value="von Willebrand factor, type A domain"/>
    <property type="match status" value="1"/>
</dbReference>
<dbReference type="AlphaFoldDB" id="C1F3A4"/>
<dbReference type="HOGENOM" id="CLU_049429_0_1_0"/>
<dbReference type="CDD" id="cd00198">
    <property type="entry name" value="vWFA"/>
    <property type="match status" value="1"/>
</dbReference>
<gene>
    <name evidence="3" type="ordered locus">ACP_2798</name>
</gene>
<feature type="region of interest" description="Disordered" evidence="1">
    <location>
        <begin position="233"/>
        <end position="252"/>
    </location>
</feature>
<reference evidence="3 4" key="1">
    <citation type="journal article" date="2009" name="Appl. Environ. Microbiol.">
        <title>Three genomes from the phylum Acidobacteria provide insight into the lifestyles of these microorganisms in soils.</title>
        <authorList>
            <person name="Ward N.L."/>
            <person name="Challacombe J.F."/>
            <person name="Janssen P.H."/>
            <person name="Henrissat B."/>
            <person name="Coutinho P.M."/>
            <person name="Wu M."/>
            <person name="Xie G."/>
            <person name="Haft D.H."/>
            <person name="Sait M."/>
            <person name="Badger J."/>
            <person name="Barabote R.D."/>
            <person name="Bradley B."/>
            <person name="Brettin T.S."/>
            <person name="Brinkac L.M."/>
            <person name="Bruce D."/>
            <person name="Creasy T."/>
            <person name="Daugherty S.C."/>
            <person name="Davidsen T.M."/>
            <person name="DeBoy R.T."/>
            <person name="Detter J.C."/>
            <person name="Dodson R.J."/>
            <person name="Durkin A.S."/>
            <person name="Ganapathy A."/>
            <person name="Gwinn-Giglio M."/>
            <person name="Han C.S."/>
            <person name="Khouri H."/>
            <person name="Kiss H."/>
            <person name="Kothari S.P."/>
            <person name="Madupu R."/>
            <person name="Nelson K.E."/>
            <person name="Nelson W.C."/>
            <person name="Paulsen I."/>
            <person name="Penn K."/>
            <person name="Ren Q."/>
            <person name="Rosovitz M.J."/>
            <person name="Selengut J.D."/>
            <person name="Shrivastava S."/>
            <person name="Sullivan S.A."/>
            <person name="Tapia R."/>
            <person name="Thompson L.S."/>
            <person name="Watkins K.L."/>
            <person name="Yang Q."/>
            <person name="Yu C."/>
            <person name="Zafar N."/>
            <person name="Zhou L."/>
            <person name="Kuske C.R."/>
        </authorList>
    </citation>
    <scope>NUCLEOTIDE SEQUENCE [LARGE SCALE GENOMIC DNA]</scope>
    <source>
        <strain evidence="4">ATCC 51196 / DSM 11244 / BCRC 80197 / JCM 7670 / NBRC 15755 / NCIMB 13165 / 161</strain>
    </source>
</reference>
<organism evidence="3 4">
    <name type="scientific">Acidobacterium capsulatum (strain ATCC 51196 / DSM 11244 / BCRC 80197 / JCM 7670 / NBRC 15755 / NCIMB 13165 / 161)</name>
    <dbReference type="NCBI Taxonomy" id="240015"/>
    <lineage>
        <taxon>Bacteria</taxon>
        <taxon>Pseudomonadati</taxon>
        <taxon>Acidobacteriota</taxon>
        <taxon>Terriglobia</taxon>
        <taxon>Terriglobales</taxon>
        <taxon>Acidobacteriaceae</taxon>
        <taxon>Acidobacterium</taxon>
    </lineage>
</organism>
<evidence type="ECO:0000313" key="4">
    <source>
        <dbReference type="Proteomes" id="UP000002207"/>
    </source>
</evidence>
<evidence type="ECO:0000256" key="1">
    <source>
        <dbReference type="SAM" id="MobiDB-lite"/>
    </source>
</evidence>
<dbReference type="NCBIfam" id="TIGR03436">
    <property type="entry name" value="acidobact_VWFA"/>
    <property type="match status" value="1"/>
</dbReference>
<protein>
    <recommendedName>
        <fullName evidence="2">VWFA domain-containing protein</fullName>
    </recommendedName>
</protein>
<dbReference type="PROSITE" id="PS50234">
    <property type="entry name" value="VWFA"/>
    <property type="match status" value="1"/>
</dbReference>
<feature type="domain" description="VWFA" evidence="2">
    <location>
        <begin position="44"/>
        <end position="195"/>
    </location>
</feature>
<dbReference type="eggNOG" id="COG2304">
    <property type="taxonomic scope" value="Bacteria"/>
</dbReference>
<dbReference type="Proteomes" id="UP000002207">
    <property type="component" value="Chromosome"/>
</dbReference>
<dbReference type="InterPro" id="IPR002035">
    <property type="entry name" value="VWF_A"/>
</dbReference>
<dbReference type="InterPro" id="IPR017802">
    <property type="entry name" value="VWFA-rel_acidobac-type"/>
</dbReference>
<dbReference type="SUPFAM" id="SSF53300">
    <property type="entry name" value="vWA-like"/>
    <property type="match status" value="1"/>
</dbReference>
<dbReference type="InterPro" id="IPR036465">
    <property type="entry name" value="vWFA_dom_sf"/>
</dbReference>
<dbReference type="Pfam" id="PF00092">
    <property type="entry name" value="VWA"/>
    <property type="match status" value="1"/>
</dbReference>
<dbReference type="STRING" id="240015.ACP_2798"/>
<dbReference type="EMBL" id="CP001472">
    <property type="protein sequence ID" value="ACO31575.1"/>
    <property type="molecule type" value="Genomic_DNA"/>
</dbReference>
<dbReference type="KEGG" id="aca:ACP_2798"/>
<sequence>MPVVVHGKHGELLPLLTAEDFTLTDNTHPQTIQSFAPDTSLPLTVGLLFETGPGQSSALHEKVHASKQFLNSLLSAHASGSAPRVFVVQFNRDVDLLEDPSASASKAQQALSQVGVAQFHGDSNADSTANKGRHAKASGAALYDAIYLATHNVLNTTAGRKVIVVLSDGIDQGSKTTLNGAVEAAQRAGVAVYAIYFKGGRPPVEFRPSNRTNGNRGGYSGNYPGGYPGTYPGGYPGGGTDNPMPAPSGERRVDGRKMLEDICNRTGGEMFDSRRQGLPRIFARVMQQLNEADMLQYTRTQTATEPGFHHIRLKPKQKDVTIQMTEGYWLGDE</sequence>
<name>C1F3A4_ACIC5</name>
<proteinExistence type="predicted"/>
<dbReference type="InParanoid" id="C1F3A4"/>
<evidence type="ECO:0000313" key="3">
    <source>
        <dbReference type="EMBL" id="ACO31575.1"/>
    </source>
</evidence>